<dbReference type="EMBL" id="JAHLJV010000012">
    <property type="protein sequence ID" value="KAK1596277.1"/>
    <property type="molecule type" value="Genomic_DNA"/>
</dbReference>
<gene>
    <name evidence="1" type="ORF">LY79DRAFT_678835</name>
</gene>
<accession>A0AAD8Q6X3</accession>
<dbReference type="AlphaFoldDB" id="A0AAD8Q6X3"/>
<comment type="caution">
    <text evidence="1">The sequence shown here is derived from an EMBL/GenBank/DDBJ whole genome shotgun (WGS) entry which is preliminary data.</text>
</comment>
<sequence>MTHRPPTAQEFVPVGHLSLDGNLEINTKLELPANEVIWALQADGLGRFAMRRLKALAAGDSSQARVLALNTPLKKFHLAPEFIEITYTHVAEGLQRCYVLLRGGIYVIFHHDDEGYLTSRQVHKLLLALMTKDA</sequence>
<reference evidence="1" key="1">
    <citation type="submission" date="2021-06" db="EMBL/GenBank/DDBJ databases">
        <title>Comparative genomics, transcriptomics and evolutionary studies reveal genomic signatures of adaptation to plant cell wall in hemibiotrophic fungi.</title>
        <authorList>
            <consortium name="DOE Joint Genome Institute"/>
            <person name="Baroncelli R."/>
            <person name="Diaz J.F."/>
            <person name="Benocci T."/>
            <person name="Peng M."/>
            <person name="Battaglia E."/>
            <person name="Haridas S."/>
            <person name="Andreopoulos W."/>
            <person name="Labutti K."/>
            <person name="Pangilinan J."/>
            <person name="Floch G.L."/>
            <person name="Makela M.R."/>
            <person name="Henrissat B."/>
            <person name="Grigoriev I.V."/>
            <person name="Crouch J.A."/>
            <person name="De Vries R.P."/>
            <person name="Sukno S.A."/>
            <person name="Thon M.R."/>
        </authorList>
    </citation>
    <scope>NUCLEOTIDE SEQUENCE</scope>
    <source>
        <strain evidence="1">CBS 125086</strain>
    </source>
</reference>
<protein>
    <submittedName>
        <fullName evidence="1">Uncharacterized protein</fullName>
    </submittedName>
</protein>
<dbReference type="RefSeq" id="XP_060417163.1">
    <property type="nucleotide sequence ID" value="XM_060564512.1"/>
</dbReference>
<dbReference type="Proteomes" id="UP001230504">
    <property type="component" value="Unassembled WGS sequence"/>
</dbReference>
<evidence type="ECO:0000313" key="1">
    <source>
        <dbReference type="EMBL" id="KAK1596277.1"/>
    </source>
</evidence>
<name>A0AAD8Q6X3_9PEZI</name>
<proteinExistence type="predicted"/>
<organism evidence="1 2">
    <name type="scientific">Colletotrichum navitas</name>
    <dbReference type="NCBI Taxonomy" id="681940"/>
    <lineage>
        <taxon>Eukaryota</taxon>
        <taxon>Fungi</taxon>
        <taxon>Dikarya</taxon>
        <taxon>Ascomycota</taxon>
        <taxon>Pezizomycotina</taxon>
        <taxon>Sordariomycetes</taxon>
        <taxon>Hypocreomycetidae</taxon>
        <taxon>Glomerellales</taxon>
        <taxon>Glomerellaceae</taxon>
        <taxon>Colletotrichum</taxon>
        <taxon>Colletotrichum graminicola species complex</taxon>
    </lineage>
</organism>
<dbReference type="GeneID" id="85448752"/>
<keyword evidence="2" id="KW-1185">Reference proteome</keyword>
<evidence type="ECO:0000313" key="2">
    <source>
        <dbReference type="Proteomes" id="UP001230504"/>
    </source>
</evidence>